<feature type="chain" id="PRO_5016265413" evidence="10">
    <location>
        <begin position="22"/>
        <end position="989"/>
    </location>
</feature>
<comment type="similarity">
    <text evidence="8 9">Belongs to the TonB-dependent receptor family.</text>
</comment>
<evidence type="ECO:0000256" key="1">
    <source>
        <dbReference type="ARBA" id="ARBA00004571"/>
    </source>
</evidence>
<dbReference type="AlphaFoldDB" id="A0A328YJ50"/>
<evidence type="ECO:0000256" key="3">
    <source>
        <dbReference type="ARBA" id="ARBA00022452"/>
    </source>
</evidence>
<feature type="domain" description="TonB-dependent receptor plug" evidence="12">
    <location>
        <begin position="115"/>
        <end position="222"/>
    </location>
</feature>
<keyword evidence="5 9" id="KW-0798">TonB box</keyword>
<keyword evidence="7 8" id="KW-0998">Cell outer membrane</keyword>
<dbReference type="Gene3D" id="2.40.170.20">
    <property type="entry name" value="TonB-dependent receptor, beta-barrel domain"/>
    <property type="match status" value="1"/>
</dbReference>
<evidence type="ECO:0000256" key="7">
    <source>
        <dbReference type="ARBA" id="ARBA00023237"/>
    </source>
</evidence>
<feature type="signal peptide" evidence="10">
    <location>
        <begin position="1"/>
        <end position="21"/>
    </location>
</feature>
<dbReference type="OrthoDB" id="9768177at2"/>
<evidence type="ECO:0000256" key="6">
    <source>
        <dbReference type="ARBA" id="ARBA00023136"/>
    </source>
</evidence>
<keyword evidence="4 8" id="KW-0812">Transmembrane</keyword>
<dbReference type="GO" id="GO:0009279">
    <property type="term" value="C:cell outer membrane"/>
    <property type="evidence" value="ECO:0007669"/>
    <property type="project" value="UniProtKB-SubCell"/>
</dbReference>
<dbReference type="InterPro" id="IPR023997">
    <property type="entry name" value="TonB-dep_OMP_SusC/RagA_CS"/>
</dbReference>
<keyword evidence="14" id="KW-1185">Reference proteome</keyword>
<accession>A0A328YJ50</accession>
<evidence type="ECO:0000256" key="10">
    <source>
        <dbReference type="SAM" id="SignalP"/>
    </source>
</evidence>
<gene>
    <name evidence="13" type="ORF">CLV55_10218</name>
</gene>
<dbReference type="Proteomes" id="UP000248840">
    <property type="component" value="Unassembled WGS sequence"/>
</dbReference>
<evidence type="ECO:0000256" key="4">
    <source>
        <dbReference type="ARBA" id="ARBA00022692"/>
    </source>
</evidence>
<evidence type="ECO:0000313" key="13">
    <source>
        <dbReference type="EMBL" id="RAR74091.1"/>
    </source>
</evidence>
<sequence length="989" mass="109891">MKTIYKKLLYLLLILPFGVFAQTLEGTVVDAKTKKAIPGVNVIVTQGAQQSTTTDLDGKFKLVKLQNGNVIKFSYIGYKNEMVTYKGQKEVVVSLDEEANTLQEVVVQVGYGSVKKKDATGSVAVITNKDFNKGAITTVEGLLDGRAAGVVITGSGTPGNGGNITIRGGSSLSASNNALIVVDGLPITGDITSVNPNDIESFSILKDASASAIYGNRGSNGVIIITTKKGTKKGLQVDFNTFTTYNTLAKKIDVYSADEFRNLVASINPSATNLLSNGNTDWQKEIFKPSFTSDVSLSMSGNIGGVLPSRLSISNTDNNGILLTSNYKRTTVSTSLNPSFLKDHLKFNITANYSYAFRRSADEGAIGSAISADPTRPVYDSNSIFAGYTEWTTPGPNPGSIYPNGNSNPVALLLEKRDISNNNRFFGNLNMEYKFHFLPELKFIFNGGIDITNGDGSVTTNPNARIGWQPIVINNSSQLLPIGYYQTTWWHSTNKNVSYQLDYAKKFNKFNLDAIVGYNYQEFNSNSYYSGNKNAYVYGVLNDVYSEVKASDVYTDPGNKLNAVFGRVNLGYNDKYLLTANYRRDGSSRISPVNKYKSYLGYAFAWKINQENFMKDIKSISELKLRLGYGEVGQQDIPVAYDWFKRYSTSNNNYYQFGNDFIIISKPQGYNENLKWESSKKYNVGLDLGLFNNRLKITTDVYLSKTYDLFSQVAEGALQNLRIYGYRNIGEFESKGIDFSVNYNAVKKKNFDLSINYNITYNKLKIGDLFSDELLVGGIGLQQYTEIHKIGLAPYSFWVYEQVYDANGKPIEGVFVDRNHDGVIDSKDKYNYKKPQADVIMGFMVNATIYQNWDFSMAWKASIGNYIYDNISSGRSAADVIVNPQSNTLNNSPVSYSDSNFAKINSSKESDYYIKNGSFLKLNNVTLGYRFNKIFGDKTGLRFYTGVQNVLTITKYKNIDPEVNGFNNGVDSGIFPRARMYMLGANVTF</sequence>
<dbReference type="NCBIfam" id="TIGR04057">
    <property type="entry name" value="SusC_RagA_signa"/>
    <property type="match status" value="1"/>
</dbReference>
<dbReference type="InterPro" id="IPR000531">
    <property type="entry name" value="Beta-barrel_TonB"/>
</dbReference>
<dbReference type="PROSITE" id="PS52016">
    <property type="entry name" value="TONB_DEPENDENT_REC_3"/>
    <property type="match status" value="1"/>
</dbReference>
<keyword evidence="2 8" id="KW-0813">Transport</keyword>
<keyword evidence="6 8" id="KW-0472">Membrane</keyword>
<dbReference type="InterPro" id="IPR036942">
    <property type="entry name" value="Beta-barrel_TonB_sf"/>
</dbReference>
<dbReference type="SUPFAM" id="SSF56935">
    <property type="entry name" value="Porins"/>
    <property type="match status" value="1"/>
</dbReference>
<name>A0A328YJ50_9FLAO</name>
<dbReference type="SUPFAM" id="SSF49464">
    <property type="entry name" value="Carboxypeptidase regulatory domain-like"/>
    <property type="match status" value="1"/>
</dbReference>
<keyword evidence="3 8" id="KW-1134">Transmembrane beta strand</keyword>
<evidence type="ECO:0000313" key="14">
    <source>
        <dbReference type="Proteomes" id="UP000248840"/>
    </source>
</evidence>
<dbReference type="Gene3D" id="2.60.40.1120">
    <property type="entry name" value="Carboxypeptidase-like, regulatory domain"/>
    <property type="match status" value="1"/>
</dbReference>
<evidence type="ECO:0000259" key="11">
    <source>
        <dbReference type="Pfam" id="PF00593"/>
    </source>
</evidence>
<dbReference type="Pfam" id="PF13715">
    <property type="entry name" value="CarbopepD_reg_2"/>
    <property type="match status" value="1"/>
</dbReference>
<evidence type="ECO:0000259" key="12">
    <source>
        <dbReference type="Pfam" id="PF07715"/>
    </source>
</evidence>
<dbReference type="InterPro" id="IPR037066">
    <property type="entry name" value="Plug_dom_sf"/>
</dbReference>
<comment type="subcellular location">
    <subcellularLocation>
        <location evidence="1 8">Cell outer membrane</location>
        <topology evidence="1 8">Multi-pass membrane protein</topology>
    </subcellularLocation>
</comment>
<evidence type="ECO:0000256" key="5">
    <source>
        <dbReference type="ARBA" id="ARBA00023077"/>
    </source>
</evidence>
<keyword evidence="13" id="KW-0675">Receptor</keyword>
<protein>
    <submittedName>
        <fullName evidence="13">Iron complex outermembrane receptor protein</fullName>
    </submittedName>
</protein>
<feature type="domain" description="TonB-dependent receptor-like beta-barrel" evidence="11">
    <location>
        <begin position="382"/>
        <end position="950"/>
    </location>
</feature>
<proteinExistence type="inferred from homology"/>
<dbReference type="RefSeq" id="WP_112112245.1">
    <property type="nucleotide sequence ID" value="NZ_QLSZ01000002.1"/>
</dbReference>
<comment type="caution">
    <text evidence="13">The sequence shown here is derived from an EMBL/GenBank/DDBJ whole genome shotgun (WGS) entry which is preliminary data.</text>
</comment>
<evidence type="ECO:0000256" key="9">
    <source>
        <dbReference type="RuleBase" id="RU003357"/>
    </source>
</evidence>
<dbReference type="Gene3D" id="2.170.130.10">
    <property type="entry name" value="TonB-dependent receptor, plug domain"/>
    <property type="match status" value="1"/>
</dbReference>
<reference evidence="13 14" key="1">
    <citation type="submission" date="2018-06" db="EMBL/GenBank/DDBJ databases">
        <title>Genomic Encyclopedia of Archaeal and Bacterial Type Strains, Phase II (KMG-II): from individual species to whole genera.</title>
        <authorList>
            <person name="Goeker M."/>
        </authorList>
    </citation>
    <scope>NUCLEOTIDE SEQUENCE [LARGE SCALE GENOMIC DNA]</scope>
    <source>
        <strain evidence="13 14">DSM 25663</strain>
    </source>
</reference>
<dbReference type="NCBIfam" id="TIGR04056">
    <property type="entry name" value="OMP_RagA_SusC"/>
    <property type="match status" value="1"/>
</dbReference>
<evidence type="ECO:0000256" key="2">
    <source>
        <dbReference type="ARBA" id="ARBA00022448"/>
    </source>
</evidence>
<dbReference type="InterPro" id="IPR008969">
    <property type="entry name" value="CarboxyPept-like_regulatory"/>
</dbReference>
<dbReference type="InterPro" id="IPR023996">
    <property type="entry name" value="TonB-dep_OMP_SusC/RagA"/>
</dbReference>
<organism evidence="13 14">
    <name type="scientific">Flavobacterium aciduliphilum</name>
    <dbReference type="NCBI Taxonomy" id="1101402"/>
    <lineage>
        <taxon>Bacteria</taxon>
        <taxon>Pseudomonadati</taxon>
        <taxon>Bacteroidota</taxon>
        <taxon>Flavobacteriia</taxon>
        <taxon>Flavobacteriales</taxon>
        <taxon>Flavobacteriaceae</taxon>
        <taxon>Flavobacterium</taxon>
    </lineage>
</organism>
<evidence type="ECO:0000256" key="8">
    <source>
        <dbReference type="PROSITE-ProRule" id="PRU01360"/>
    </source>
</evidence>
<dbReference type="InterPro" id="IPR012910">
    <property type="entry name" value="Plug_dom"/>
</dbReference>
<dbReference type="EMBL" id="QLSZ01000002">
    <property type="protein sequence ID" value="RAR74091.1"/>
    <property type="molecule type" value="Genomic_DNA"/>
</dbReference>
<dbReference type="InterPro" id="IPR039426">
    <property type="entry name" value="TonB-dep_rcpt-like"/>
</dbReference>
<dbReference type="Pfam" id="PF00593">
    <property type="entry name" value="TonB_dep_Rec_b-barrel"/>
    <property type="match status" value="1"/>
</dbReference>
<keyword evidence="10" id="KW-0732">Signal</keyword>
<dbReference type="Pfam" id="PF07715">
    <property type="entry name" value="Plug"/>
    <property type="match status" value="1"/>
</dbReference>